<evidence type="ECO:0000313" key="2">
    <source>
        <dbReference type="EMBL" id="MBD1598004.1"/>
    </source>
</evidence>
<accession>A0ABR7YXU8</accession>
<name>A0ABR7YXU8_9PSED</name>
<dbReference type="Proteomes" id="UP000805841">
    <property type="component" value="Unassembled WGS sequence"/>
</dbReference>
<keyword evidence="1" id="KW-1133">Transmembrane helix</keyword>
<proteinExistence type="predicted"/>
<feature type="transmembrane region" description="Helical" evidence="1">
    <location>
        <begin position="21"/>
        <end position="43"/>
    </location>
</feature>
<comment type="caution">
    <text evidence="2">The sequence shown here is derived from an EMBL/GenBank/DDBJ whole genome shotgun (WGS) entry which is preliminary data.</text>
</comment>
<gene>
    <name evidence="2" type="ORF">HAQ05_04660</name>
</gene>
<evidence type="ECO:0000313" key="3">
    <source>
        <dbReference type="Proteomes" id="UP000805841"/>
    </source>
</evidence>
<feature type="transmembrane region" description="Helical" evidence="1">
    <location>
        <begin position="114"/>
        <end position="131"/>
    </location>
</feature>
<evidence type="ECO:0008006" key="4">
    <source>
        <dbReference type="Google" id="ProtNLM"/>
    </source>
</evidence>
<dbReference type="Pfam" id="PF14264">
    <property type="entry name" value="Glucos_trans_II"/>
    <property type="match status" value="1"/>
</dbReference>
<dbReference type="InterPro" id="IPR025686">
    <property type="entry name" value="Glucos_trans_II"/>
</dbReference>
<evidence type="ECO:0000256" key="1">
    <source>
        <dbReference type="SAM" id="Phobius"/>
    </source>
</evidence>
<sequence>MIKAFLFERYPGENPSARWRSFFIIGGALLAVASPLFSANAYYRDDFFRAIGGNVQYWTYNGRPLATWLFHLLNFSATVSDTSPLPLLLGMASIAAALAISAGRLTGEAAPRSTFLALSVVFCPFLVQPMLYAYDALPISLSVALVFLAMATCASPRWLDFLICLALFIAAACLYQTAANYACIAIVLLAMGAVADSRAQQPLHAAAIKAAALGCAVLVYKLAIFPLCATDEHNFGRGQLLSLDLVGLRLAASHVRAASLSLLGAFPGYSVLPVAALLAAGALACWRIGLREFAMATRAVHVLRGLFAFGAPVLVYLSTFGLLLLLKTPAFEPRVLAAFSAAVLFNACMARKAFPRFKPLISAALILHLMFSVSFMMSSFRALINQNNFDQGVALALRAELSRTDIGPIDGVSILGNSPAAPDTLPVFEHYPLLRQIIFPAFSEHEDFAYYAVMNRALAYYPYIPPTAAARAYIPSRVLSANCIYRFYVVERTAFFDFTTPRCTLPRNYLDMPPTSRP</sequence>
<reference evidence="2 3" key="1">
    <citation type="journal article" date="2020" name="Insects">
        <title>Bacteria Belonging to Pseudomonas typographi sp. nov. from the Bark Beetle Ips typographus Have Genomic Potential to Aid in the Host Ecology.</title>
        <authorList>
            <person name="Peral-Aranega E."/>
            <person name="Saati-Santamaria Z."/>
            <person name="Kolarik M."/>
            <person name="Rivas R."/>
            <person name="Garcia-Fraile P."/>
        </authorList>
    </citation>
    <scope>NUCLEOTIDE SEQUENCE [LARGE SCALE GENOMIC DNA]</scope>
    <source>
        <strain evidence="2 3">CA3A</strain>
    </source>
</reference>
<keyword evidence="1" id="KW-0812">Transmembrane</keyword>
<dbReference type="EMBL" id="JAAOCA010000004">
    <property type="protein sequence ID" value="MBD1598004.1"/>
    <property type="molecule type" value="Genomic_DNA"/>
</dbReference>
<feature type="transmembrane region" description="Helical" evidence="1">
    <location>
        <begin position="269"/>
        <end position="290"/>
    </location>
</feature>
<feature type="transmembrane region" description="Helical" evidence="1">
    <location>
        <begin position="85"/>
        <end position="102"/>
    </location>
</feature>
<keyword evidence="3" id="KW-1185">Reference proteome</keyword>
<feature type="transmembrane region" description="Helical" evidence="1">
    <location>
        <begin position="206"/>
        <end position="228"/>
    </location>
</feature>
<feature type="transmembrane region" description="Helical" evidence="1">
    <location>
        <begin position="302"/>
        <end position="325"/>
    </location>
</feature>
<feature type="transmembrane region" description="Helical" evidence="1">
    <location>
        <begin position="360"/>
        <end position="380"/>
    </location>
</feature>
<feature type="transmembrane region" description="Helical" evidence="1">
    <location>
        <begin position="331"/>
        <end position="348"/>
    </location>
</feature>
<protein>
    <recommendedName>
        <fullName evidence="4">Glycosyltransferase RgtA/B/C/D-like domain-containing protein</fullName>
    </recommendedName>
</protein>
<organism evidence="2 3">
    <name type="scientific">Pseudomonas typographi</name>
    <dbReference type="NCBI Taxonomy" id="2715964"/>
    <lineage>
        <taxon>Bacteria</taxon>
        <taxon>Pseudomonadati</taxon>
        <taxon>Pseudomonadota</taxon>
        <taxon>Gammaproteobacteria</taxon>
        <taxon>Pseudomonadales</taxon>
        <taxon>Pseudomonadaceae</taxon>
        <taxon>Pseudomonas</taxon>
    </lineage>
</organism>
<dbReference type="RefSeq" id="WP_190417881.1">
    <property type="nucleotide sequence ID" value="NZ_JAAOCA010000004.1"/>
</dbReference>
<feature type="transmembrane region" description="Helical" evidence="1">
    <location>
        <begin position="161"/>
        <end position="194"/>
    </location>
</feature>
<keyword evidence="1" id="KW-0472">Membrane</keyword>